<dbReference type="Pfam" id="PF11977">
    <property type="entry name" value="RNase_Zc3h12a"/>
    <property type="match status" value="1"/>
</dbReference>
<dbReference type="InterPro" id="IPR021869">
    <property type="entry name" value="RNase_Zc3h12_NYN"/>
</dbReference>
<dbReference type="OrthoDB" id="5196680at2"/>
<evidence type="ECO:0000256" key="2">
    <source>
        <dbReference type="SAM" id="Phobius"/>
    </source>
</evidence>
<evidence type="ECO:0000259" key="3">
    <source>
        <dbReference type="Pfam" id="PF11977"/>
    </source>
</evidence>
<accession>A0A3S3WUG7</accession>
<feature type="region of interest" description="Disordered" evidence="1">
    <location>
        <begin position="177"/>
        <end position="196"/>
    </location>
</feature>
<feature type="transmembrane region" description="Helical" evidence="2">
    <location>
        <begin position="12"/>
        <end position="35"/>
    </location>
</feature>
<evidence type="ECO:0000313" key="5">
    <source>
        <dbReference type="Proteomes" id="UP000287168"/>
    </source>
</evidence>
<keyword evidence="2" id="KW-0812">Transmembrane</keyword>
<evidence type="ECO:0000313" key="4">
    <source>
        <dbReference type="EMBL" id="RWY44356.1"/>
    </source>
</evidence>
<feature type="compositionally biased region" description="Basic and acidic residues" evidence="1">
    <location>
        <begin position="180"/>
        <end position="196"/>
    </location>
</feature>
<dbReference type="EMBL" id="SBLC01000003">
    <property type="protein sequence ID" value="RWY44356.1"/>
    <property type="molecule type" value="Genomic_DNA"/>
</dbReference>
<gene>
    <name evidence="4" type="ORF">EP867_02990</name>
</gene>
<dbReference type="Proteomes" id="UP000287168">
    <property type="component" value="Unassembled WGS sequence"/>
</dbReference>
<protein>
    <recommendedName>
        <fullName evidence="3">RNase NYN domain-containing protein</fullName>
    </recommendedName>
</protein>
<reference evidence="4 5" key="1">
    <citation type="journal article" date="2015" name="Int. J. Syst. Evol. Microbiol.">
        <title>Gemmobacter intermedius sp. nov., isolated from a white stork (Ciconia ciconia).</title>
        <authorList>
            <person name="Kampfer P."/>
            <person name="Jerzak L."/>
            <person name="Wilharm G."/>
            <person name="Golke J."/>
            <person name="Busse H.J."/>
            <person name="Glaeser S.P."/>
        </authorList>
    </citation>
    <scope>NUCLEOTIDE SEQUENCE [LARGE SCALE GENOMIC DNA]</scope>
    <source>
        <strain evidence="4 5">119/4</strain>
    </source>
</reference>
<name>A0A3S3WUG7_9RHOB</name>
<dbReference type="Gene3D" id="3.40.50.11980">
    <property type="match status" value="1"/>
</dbReference>
<keyword evidence="2" id="KW-1133">Transmembrane helix</keyword>
<evidence type="ECO:0000256" key="1">
    <source>
        <dbReference type="SAM" id="MobiDB-lite"/>
    </source>
</evidence>
<proteinExistence type="predicted"/>
<dbReference type="AlphaFoldDB" id="A0A3S3WUG7"/>
<sequence length="196" mass="22415">MERPEVPAFSDITALLDAYDIGAWLLLIALIGIIVRRLWPRPGKPILVDGSNVLHWANNNPDLRALRRVITLLQQSGYRPEVVFDANVGWLVFDRWSGPEMLAPHIGLEPRDITVVAKGKIADLELLERAKRRKLRIVTNDRYRDWVLKYPMLRREDVLVRGRVGLTGAELDLDPATVTSRRDDASPRRAGRDDRR</sequence>
<keyword evidence="5" id="KW-1185">Reference proteome</keyword>
<feature type="domain" description="RNase NYN" evidence="3">
    <location>
        <begin position="44"/>
        <end position="151"/>
    </location>
</feature>
<organism evidence="4 5">
    <name type="scientific">Falsigemmobacter intermedius</name>
    <dbReference type="NCBI Taxonomy" id="1553448"/>
    <lineage>
        <taxon>Bacteria</taxon>
        <taxon>Pseudomonadati</taxon>
        <taxon>Pseudomonadota</taxon>
        <taxon>Alphaproteobacteria</taxon>
        <taxon>Rhodobacterales</taxon>
        <taxon>Paracoccaceae</taxon>
        <taxon>Falsigemmobacter</taxon>
    </lineage>
</organism>
<comment type="caution">
    <text evidence="4">The sequence shown here is derived from an EMBL/GenBank/DDBJ whole genome shotgun (WGS) entry which is preliminary data.</text>
</comment>
<keyword evidence="2" id="KW-0472">Membrane</keyword>